<evidence type="ECO:0000313" key="2">
    <source>
        <dbReference type="EMBL" id="KAJ4445113.1"/>
    </source>
</evidence>
<proteinExistence type="predicted"/>
<dbReference type="EMBL" id="JAJSOF020000011">
    <property type="protein sequence ID" value="KAJ4445113.1"/>
    <property type="molecule type" value="Genomic_DNA"/>
</dbReference>
<sequence length="146" mass="16457">MAGLCESGNEPPGSLKAKQRITDKGGPVDFLKEGRFASRLESKRDSGFLYENRDMSHQIGTSGNSDQGLELYAVTLRFMRDFRYQYVIDDGARVFAKAIFFDEDENNTWSKSVFGDTWPESVYEGTVLKVGKIPAKRDSKRLQNTA</sequence>
<organism evidence="2 3">
    <name type="scientific">Periplaneta americana</name>
    <name type="common">American cockroach</name>
    <name type="synonym">Blatta americana</name>
    <dbReference type="NCBI Taxonomy" id="6978"/>
    <lineage>
        <taxon>Eukaryota</taxon>
        <taxon>Metazoa</taxon>
        <taxon>Ecdysozoa</taxon>
        <taxon>Arthropoda</taxon>
        <taxon>Hexapoda</taxon>
        <taxon>Insecta</taxon>
        <taxon>Pterygota</taxon>
        <taxon>Neoptera</taxon>
        <taxon>Polyneoptera</taxon>
        <taxon>Dictyoptera</taxon>
        <taxon>Blattodea</taxon>
        <taxon>Blattoidea</taxon>
        <taxon>Blattidae</taxon>
        <taxon>Blattinae</taxon>
        <taxon>Periplaneta</taxon>
    </lineage>
</organism>
<keyword evidence="3" id="KW-1185">Reference proteome</keyword>
<name>A0ABQ8TGV4_PERAM</name>
<evidence type="ECO:0000313" key="3">
    <source>
        <dbReference type="Proteomes" id="UP001148838"/>
    </source>
</evidence>
<feature type="region of interest" description="Disordered" evidence="1">
    <location>
        <begin position="1"/>
        <end position="20"/>
    </location>
</feature>
<dbReference type="Proteomes" id="UP001148838">
    <property type="component" value="Unassembled WGS sequence"/>
</dbReference>
<evidence type="ECO:0000256" key="1">
    <source>
        <dbReference type="SAM" id="MobiDB-lite"/>
    </source>
</evidence>
<protein>
    <submittedName>
        <fullName evidence="2">Uncharacterized protein</fullName>
    </submittedName>
</protein>
<reference evidence="2 3" key="1">
    <citation type="journal article" date="2022" name="Allergy">
        <title>Genome assembly and annotation of Periplaneta americana reveal a comprehensive cockroach allergen profile.</title>
        <authorList>
            <person name="Wang L."/>
            <person name="Xiong Q."/>
            <person name="Saelim N."/>
            <person name="Wang L."/>
            <person name="Nong W."/>
            <person name="Wan A.T."/>
            <person name="Shi M."/>
            <person name="Liu X."/>
            <person name="Cao Q."/>
            <person name="Hui J.H.L."/>
            <person name="Sookrung N."/>
            <person name="Leung T.F."/>
            <person name="Tungtrongchitr A."/>
            <person name="Tsui S.K.W."/>
        </authorList>
    </citation>
    <scope>NUCLEOTIDE SEQUENCE [LARGE SCALE GENOMIC DNA]</scope>
    <source>
        <strain evidence="2">PWHHKU_190912</strain>
    </source>
</reference>
<accession>A0ABQ8TGV4</accession>
<comment type="caution">
    <text evidence="2">The sequence shown here is derived from an EMBL/GenBank/DDBJ whole genome shotgun (WGS) entry which is preliminary data.</text>
</comment>
<gene>
    <name evidence="2" type="ORF">ANN_06912</name>
</gene>